<feature type="compositionally biased region" description="Polar residues" evidence="1">
    <location>
        <begin position="234"/>
        <end position="246"/>
    </location>
</feature>
<dbReference type="GeneID" id="6080510"/>
<feature type="region of interest" description="Disordered" evidence="1">
    <location>
        <begin position="86"/>
        <end position="116"/>
    </location>
</feature>
<feature type="region of interest" description="Disordered" evidence="1">
    <location>
        <begin position="1"/>
        <end position="53"/>
    </location>
</feature>
<dbReference type="EMBL" id="DS547118">
    <property type="protein sequence ID" value="EDR04426.1"/>
    <property type="molecule type" value="Genomic_DNA"/>
</dbReference>
<feature type="compositionally biased region" description="Polar residues" evidence="1">
    <location>
        <begin position="285"/>
        <end position="303"/>
    </location>
</feature>
<dbReference type="KEGG" id="lbc:LACBIDRAFT_330553"/>
<dbReference type="AlphaFoldDB" id="B0DLP3"/>
<name>B0DLP3_LACBS</name>
<gene>
    <name evidence="2" type="ORF">LACBIDRAFT_330553</name>
</gene>
<feature type="region of interest" description="Disordered" evidence="1">
    <location>
        <begin position="428"/>
        <end position="450"/>
    </location>
</feature>
<keyword evidence="3" id="KW-1185">Reference proteome</keyword>
<sequence length="548" mass="59601">MPHPHPAGQALTSRRKRALDETNIIAHDANAEERDRTTGRVQRQRTSSTTSVETIRVRPTSTIKGIVGLGVGKPLVALTLPKPLPQSSSVGSKIPIPIPTSTAKSTTTTPPQPRKSILKKPKLANLGAAAQTVPIVAHQPVVEPVDGPRGEEDMDMDAELLKLQMDMDMDMDAIPSIPSPPDSPPLRAADPPPQSSARDALTNNVRNAPAPPPPTPTSTSTSLSTIKGTKKRSSTNTKPKTPSISFPSIDAKTKGKPLVALCPNTSRSSQAQKHIRTKSTKTSKDQGTNPQAQDQTKQPLQKSSAKIDKWGCVHLGAADCVLKMTFPQPHCEVWDMRDDVCIACPAILHLTPKDPARWDATPLSMPDVSLMDIQCNVIVPTSSSAHDPNASYHTQFMGAEIGPTSKDCPPKVPEDSITVEGRWVRASSYPPTDAKKKDDLKTNNKTKHKTRNSLAQALGIDLDLDIIPEPTSTSSKEHPERSSRGWFLKIWIPIPTRLFVKKETRIFKVVAKVWMMGDEDRDFTYLDGEEEGGMSADGLVDKVIPLLY</sequence>
<feature type="compositionally biased region" description="Basic and acidic residues" evidence="1">
    <location>
        <begin position="433"/>
        <end position="442"/>
    </location>
</feature>
<feature type="compositionally biased region" description="Polar residues" evidence="1">
    <location>
        <begin position="39"/>
        <end position="53"/>
    </location>
</feature>
<dbReference type="HOGENOM" id="CLU_497016_0_0_1"/>
<feature type="compositionally biased region" description="Pro residues" evidence="1">
    <location>
        <begin position="177"/>
        <end position="194"/>
    </location>
</feature>
<dbReference type="OrthoDB" id="3059771at2759"/>
<feature type="compositionally biased region" description="Basic and acidic residues" evidence="1">
    <location>
        <begin position="29"/>
        <end position="38"/>
    </location>
</feature>
<protein>
    <submittedName>
        <fullName evidence="2">Uncharacterized protein</fullName>
    </submittedName>
</protein>
<feature type="region of interest" description="Disordered" evidence="1">
    <location>
        <begin position="171"/>
        <end position="303"/>
    </location>
</feature>
<organism evidence="3">
    <name type="scientific">Laccaria bicolor (strain S238N-H82 / ATCC MYA-4686)</name>
    <name type="common">Bicoloured deceiver</name>
    <name type="synonym">Laccaria laccata var. bicolor</name>
    <dbReference type="NCBI Taxonomy" id="486041"/>
    <lineage>
        <taxon>Eukaryota</taxon>
        <taxon>Fungi</taxon>
        <taxon>Dikarya</taxon>
        <taxon>Basidiomycota</taxon>
        <taxon>Agaricomycotina</taxon>
        <taxon>Agaricomycetes</taxon>
        <taxon>Agaricomycetidae</taxon>
        <taxon>Agaricales</taxon>
        <taxon>Agaricineae</taxon>
        <taxon>Hydnangiaceae</taxon>
        <taxon>Laccaria</taxon>
    </lineage>
</organism>
<feature type="compositionally biased region" description="Polar residues" evidence="1">
    <location>
        <begin position="263"/>
        <end position="272"/>
    </location>
</feature>
<feature type="compositionally biased region" description="Polar residues" evidence="1">
    <location>
        <begin position="195"/>
        <end position="206"/>
    </location>
</feature>
<evidence type="ECO:0000313" key="3">
    <source>
        <dbReference type="Proteomes" id="UP000001194"/>
    </source>
</evidence>
<dbReference type="InParanoid" id="B0DLP3"/>
<reference evidence="2 3" key="1">
    <citation type="journal article" date="2008" name="Nature">
        <title>The genome of Laccaria bicolor provides insights into mycorrhizal symbiosis.</title>
        <authorList>
            <person name="Martin F."/>
            <person name="Aerts A."/>
            <person name="Ahren D."/>
            <person name="Brun A."/>
            <person name="Danchin E.G.J."/>
            <person name="Duchaussoy F."/>
            <person name="Gibon J."/>
            <person name="Kohler A."/>
            <person name="Lindquist E."/>
            <person name="Pereda V."/>
            <person name="Salamov A."/>
            <person name="Shapiro H.J."/>
            <person name="Wuyts J."/>
            <person name="Blaudez D."/>
            <person name="Buee M."/>
            <person name="Brokstein P."/>
            <person name="Canbaeck B."/>
            <person name="Cohen D."/>
            <person name="Courty P.E."/>
            <person name="Coutinho P.M."/>
            <person name="Delaruelle C."/>
            <person name="Detter J.C."/>
            <person name="Deveau A."/>
            <person name="DiFazio S."/>
            <person name="Duplessis S."/>
            <person name="Fraissinet-Tachet L."/>
            <person name="Lucic E."/>
            <person name="Frey-Klett P."/>
            <person name="Fourrey C."/>
            <person name="Feussner I."/>
            <person name="Gay G."/>
            <person name="Grimwood J."/>
            <person name="Hoegger P.J."/>
            <person name="Jain P."/>
            <person name="Kilaru S."/>
            <person name="Labbe J."/>
            <person name="Lin Y.C."/>
            <person name="Legue V."/>
            <person name="Le Tacon F."/>
            <person name="Marmeisse R."/>
            <person name="Melayah D."/>
            <person name="Montanini B."/>
            <person name="Muratet M."/>
            <person name="Nehls U."/>
            <person name="Niculita-Hirzel H."/>
            <person name="Oudot-Le Secq M.P."/>
            <person name="Peter M."/>
            <person name="Quesneville H."/>
            <person name="Rajashekar B."/>
            <person name="Reich M."/>
            <person name="Rouhier N."/>
            <person name="Schmutz J."/>
            <person name="Yin T."/>
            <person name="Chalot M."/>
            <person name="Henrissat B."/>
            <person name="Kuees U."/>
            <person name="Lucas S."/>
            <person name="Van de Peer Y."/>
            <person name="Podila G.K."/>
            <person name="Polle A."/>
            <person name="Pukkila P.J."/>
            <person name="Richardson P.M."/>
            <person name="Rouze P."/>
            <person name="Sanders I.R."/>
            <person name="Stajich J.E."/>
            <person name="Tunlid A."/>
            <person name="Tuskan G."/>
            <person name="Grigoriev I.V."/>
        </authorList>
    </citation>
    <scope>NUCLEOTIDE SEQUENCE [LARGE SCALE GENOMIC DNA]</scope>
    <source>
        <strain evidence="3">S238N-H82 / ATCC MYA-4686</strain>
    </source>
</reference>
<proteinExistence type="predicted"/>
<accession>B0DLP3</accession>
<dbReference type="Proteomes" id="UP000001194">
    <property type="component" value="Unassembled WGS sequence"/>
</dbReference>
<evidence type="ECO:0000313" key="2">
    <source>
        <dbReference type="EMBL" id="EDR04426.1"/>
    </source>
</evidence>
<feature type="compositionally biased region" description="Low complexity" evidence="1">
    <location>
        <begin position="92"/>
        <end position="109"/>
    </location>
</feature>
<dbReference type="RefSeq" id="XP_001884945.1">
    <property type="nucleotide sequence ID" value="XM_001884910.1"/>
</dbReference>
<evidence type="ECO:0000256" key="1">
    <source>
        <dbReference type="SAM" id="MobiDB-lite"/>
    </source>
</evidence>